<sequence length="149" mass="17713">MKYIKWFLLFTFIIGVSWFIKVQFLNSIYLSSLTDEEQSIYYELKSNHDVAILKDSKPETVLKVYLHSVDKGDYEISYGLTNTISTKESYVTERKKANSDAYLIEEFRFIDSKFTYTSKYSGYFKVRNGKEFLMFKRDGIWKVEEVAFQ</sequence>
<dbReference type="EMBL" id="NTYF01000165">
    <property type="protein sequence ID" value="PER43868.1"/>
    <property type="molecule type" value="Genomic_DNA"/>
</dbReference>
<dbReference type="Proteomes" id="UP000219897">
    <property type="component" value="Unassembled WGS sequence"/>
</dbReference>
<accession>A0ABD6S1C6</accession>
<evidence type="ECO:0000313" key="1">
    <source>
        <dbReference type="EMBL" id="PER43868.1"/>
    </source>
</evidence>
<gene>
    <name evidence="1" type="ORF">CN495_30300</name>
</gene>
<organism evidence="1 2">
    <name type="scientific">Bacillus thuringiensis</name>
    <dbReference type="NCBI Taxonomy" id="1428"/>
    <lineage>
        <taxon>Bacteria</taxon>
        <taxon>Bacillati</taxon>
        <taxon>Bacillota</taxon>
        <taxon>Bacilli</taxon>
        <taxon>Bacillales</taxon>
        <taxon>Bacillaceae</taxon>
        <taxon>Bacillus</taxon>
        <taxon>Bacillus cereus group</taxon>
    </lineage>
</organism>
<reference evidence="1 2" key="1">
    <citation type="submission" date="2017-09" db="EMBL/GenBank/DDBJ databases">
        <title>Large-scale bioinformatics analysis of Bacillus genomes uncovers conserved roles of natural products in bacterial physiology.</title>
        <authorList>
            <consortium name="Agbiome Team Llc"/>
            <person name="Bleich R.M."/>
            <person name="Kirk G.J."/>
            <person name="Santa Maria K.C."/>
            <person name="Allen S.E."/>
            <person name="Farag S."/>
            <person name="Shank E.A."/>
            <person name="Bowers A."/>
        </authorList>
    </citation>
    <scope>NUCLEOTIDE SEQUENCE [LARGE SCALE GENOMIC DNA]</scope>
    <source>
        <strain evidence="1 2">AFS005140</strain>
    </source>
</reference>
<dbReference type="AlphaFoldDB" id="A0ABD6S1C6"/>
<dbReference type="RefSeq" id="WP_098221781.1">
    <property type="nucleotide sequence ID" value="NZ_NTVJ01000009.1"/>
</dbReference>
<proteinExistence type="predicted"/>
<evidence type="ECO:0000313" key="2">
    <source>
        <dbReference type="Proteomes" id="UP000219897"/>
    </source>
</evidence>
<protein>
    <submittedName>
        <fullName evidence="1">Uncharacterized protein</fullName>
    </submittedName>
</protein>
<name>A0ABD6S1C6_BACTU</name>
<comment type="caution">
    <text evidence="1">The sequence shown here is derived from an EMBL/GenBank/DDBJ whole genome shotgun (WGS) entry which is preliminary data.</text>
</comment>